<dbReference type="Proteomes" id="UP000035648">
    <property type="component" value="Chromosome"/>
</dbReference>
<gene>
    <name evidence="1" type="ORF">UT28_C0001G0003</name>
</gene>
<dbReference type="EMBL" id="CP011213">
    <property type="protein sequence ID" value="AKM81822.1"/>
    <property type="molecule type" value="Genomic_DNA"/>
</dbReference>
<evidence type="ECO:0000313" key="2">
    <source>
        <dbReference type="Proteomes" id="UP000035648"/>
    </source>
</evidence>
<accession>A0A0G4B4A7</accession>
<dbReference type="STRING" id="1618337.UT28_C0001G0003"/>
<proteinExistence type="predicted"/>
<organism evidence="1 2">
    <name type="scientific">Berkelbacteria bacterium GW2011_GWE1_39_12</name>
    <dbReference type="NCBI Taxonomy" id="1618337"/>
    <lineage>
        <taxon>Bacteria</taxon>
        <taxon>Candidatus Berkelbacteria</taxon>
    </lineage>
</organism>
<reference evidence="1 2" key="1">
    <citation type="journal article" date="2015" name="Nature">
        <title>rRNA introns, odd ribosomes, and small enigmatic genomes across a large radiation of phyla.</title>
        <authorList>
            <person name="Brown C.T."/>
            <person name="Hug L.A."/>
            <person name="Thomas B.C."/>
            <person name="Sharon I."/>
            <person name="Castelle C.J."/>
            <person name="Singh A."/>
            <person name="Wilkins M.J."/>
            <person name="Williams K.H."/>
            <person name="Banfield J.F."/>
        </authorList>
    </citation>
    <scope>NUCLEOTIDE SEQUENCE [LARGE SCALE GENOMIC DNA]</scope>
</reference>
<dbReference type="AlphaFoldDB" id="A0A0G4B4A7"/>
<dbReference type="KEGG" id="bbgw:UT28_C0001G0003"/>
<sequence length="187" mass="21265">MHNDRIIINDRVVKGTKEGYLRGLGKDDFIHAPLSAVLPAMAFMRMLNGTLEDLCIEAKTMEMDWVRHPIHTDILQARLHLVFSEVPCTNGVGIYGSPQGITTEIWVINDNNSPQYSFDMYVGSFIEGIERRLLELSANFGPLAKICFMIKQNLPHRTASLHVESIEKFPFKDEVETILRYRTSRAG</sequence>
<evidence type="ECO:0000313" key="1">
    <source>
        <dbReference type="EMBL" id="AKM81822.1"/>
    </source>
</evidence>
<protein>
    <submittedName>
        <fullName evidence="1">Uncharacterized protein</fullName>
    </submittedName>
</protein>
<name>A0A0G4B4A7_9BACT</name>